<accession>A0A0V0ZS68</accession>
<keyword evidence="3" id="KW-1185">Reference proteome</keyword>
<dbReference type="EMBL" id="JYDQ01000096">
    <property type="protein sequence ID" value="KRY15397.1"/>
    <property type="molecule type" value="Genomic_DNA"/>
</dbReference>
<sequence length="89" mass="10187">MLYFLEGETVEVRQIVFLSDFSESIQVFVVLFVIHATDRNDVIHDSLKTCNTVRNSKWNAFEVVKSSASFKGRVWFVSSVDGNLIIRSL</sequence>
<organism evidence="2 3">
    <name type="scientific">Trichinella patagoniensis</name>
    <dbReference type="NCBI Taxonomy" id="990121"/>
    <lineage>
        <taxon>Eukaryota</taxon>
        <taxon>Metazoa</taxon>
        <taxon>Ecdysozoa</taxon>
        <taxon>Nematoda</taxon>
        <taxon>Enoplea</taxon>
        <taxon>Dorylaimia</taxon>
        <taxon>Trichinellida</taxon>
        <taxon>Trichinellidae</taxon>
        <taxon>Trichinella</taxon>
    </lineage>
</organism>
<reference evidence="2 3" key="1">
    <citation type="submission" date="2015-01" db="EMBL/GenBank/DDBJ databases">
        <title>Evolution of Trichinella species and genotypes.</title>
        <authorList>
            <person name="Korhonen P.K."/>
            <person name="Edoardo P."/>
            <person name="Giuseppe L.R."/>
            <person name="Gasser R.B."/>
        </authorList>
    </citation>
    <scope>NUCLEOTIDE SEQUENCE [LARGE SCALE GENOMIC DNA]</scope>
    <source>
        <strain evidence="2">ISS2496</strain>
    </source>
</reference>
<dbReference type="Proteomes" id="UP000054783">
    <property type="component" value="Unassembled WGS sequence"/>
</dbReference>
<dbReference type="EMBL" id="JYDQ01000377">
    <property type="protein sequence ID" value="KRY08004.1"/>
    <property type="molecule type" value="Genomic_DNA"/>
</dbReference>
<protein>
    <submittedName>
        <fullName evidence="2">Uncharacterized protein</fullName>
    </submittedName>
</protein>
<evidence type="ECO:0000313" key="2">
    <source>
        <dbReference type="EMBL" id="KRY15397.1"/>
    </source>
</evidence>
<comment type="caution">
    <text evidence="2">The sequence shown here is derived from an EMBL/GenBank/DDBJ whole genome shotgun (WGS) entry which is preliminary data.</text>
</comment>
<evidence type="ECO:0000313" key="1">
    <source>
        <dbReference type="EMBL" id="KRY08004.1"/>
    </source>
</evidence>
<proteinExistence type="predicted"/>
<evidence type="ECO:0000313" key="3">
    <source>
        <dbReference type="Proteomes" id="UP000054783"/>
    </source>
</evidence>
<dbReference type="AlphaFoldDB" id="A0A0V0ZS68"/>
<name>A0A0V0ZS68_9BILA</name>
<gene>
    <name evidence="1" type="ORF">T12_13088</name>
    <name evidence="2" type="ORF">T12_7547</name>
</gene>